<dbReference type="AlphaFoldDB" id="A0A345ZUX9"/>
<evidence type="ECO:0000313" key="2">
    <source>
        <dbReference type="EMBL" id="AXK80726.1"/>
    </source>
</evidence>
<keyword evidence="2" id="KW-0489">Methyltransferase</keyword>
<dbReference type="OrthoDB" id="6430685at2"/>
<dbReference type="PANTHER" id="PTHR43844">
    <property type="entry name" value="METHIONINE SYNTHASE"/>
    <property type="match status" value="1"/>
</dbReference>
<dbReference type="InterPro" id="IPR002629">
    <property type="entry name" value="Met_Synth_C/arc"/>
</dbReference>
<name>A0A345ZUX9_9HYPH</name>
<dbReference type="Proteomes" id="UP000254889">
    <property type="component" value="Chromosome"/>
</dbReference>
<protein>
    <submittedName>
        <fullName evidence="2">5-methyltetrahydropteroyltriglutamate--homocysteine S-methyltransferase</fullName>
        <ecNumber evidence="2">2.1.1.14</ecNumber>
    </submittedName>
</protein>
<organism evidence="2 3">
    <name type="scientific">Pseudolabrys taiwanensis</name>
    <dbReference type="NCBI Taxonomy" id="331696"/>
    <lineage>
        <taxon>Bacteria</taxon>
        <taxon>Pseudomonadati</taxon>
        <taxon>Pseudomonadota</taxon>
        <taxon>Alphaproteobacteria</taxon>
        <taxon>Hyphomicrobiales</taxon>
        <taxon>Xanthobacteraceae</taxon>
        <taxon>Pseudolabrys</taxon>
    </lineage>
</organism>
<dbReference type="GO" id="GO:0032259">
    <property type="term" value="P:methylation"/>
    <property type="evidence" value="ECO:0007669"/>
    <property type="project" value="UniProtKB-KW"/>
</dbReference>
<sequence>MAPLAKGRPPFRADHVGSLLRPSALKQAFRRHAAKEIDDAAFDRIMDQCIRDVVAMQEEVGLQVVTDGEFRRGSYWGRFVERIEGFEIKEASFKFRNDQGHEVAFTAPYANGKIRRKQPLALDEYEFLHGVTKVTGKITLPAPSTMHFYRCNDFADKAAYSDVDAFFADLATIFKQEIAALAKAGCRYIQLDEVAVALLCDPGIRDVIAKSGMEPDKLVDLYIDSINQAVADCPPEVVVGVHMCRGNFKGHYLGAGGYESVAERFFANTKVNHFLLEYDTPRAGDFAPLRFVPKGKGLVLGLISSKLPVLEHVDALKARTHEATRYIDLDRLAISPQCGFASTVAGNPVTEADQRAKLALIVETARAIWGG</sequence>
<dbReference type="EC" id="2.1.1.14" evidence="2"/>
<gene>
    <name evidence="2" type="ORF">DW352_09525</name>
</gene>
<evidence type="ECO:0000259" key="1">
    <source>
        <dbReference type="Pfam" id="PF01717"/>
    </source>
</evidence>
<reference evidence="2 3" key="1">
    <citation type="submission" date="2018-07" db="EMBL/GenBank/DDBJ databases">
        <authorList>
            <person name="Quirk P.G."/>
            <person name="Krulwich T.A."/>
        </authorList>
    </citation>
    <scope>NUCLEOTIDE SEQUENCE [LARGE SCALE GENOMIC DNA]</scope>
    <source>
        <strain evidence="2 3">CC-BB4</strain>
    </source>
</reference>
<dbReference type="EMBL" id="CP031417">
    <property type="protein sequence ID" value="AXK80726.1"/>
    <property type="molecule type" value="Genomic_DNA"/>
</dbReference>
<evidence type="ECO:0000313" key="3">
    <source>
        <dbReference type="Proteomes" id="UP000254889"/>
    </source>
</evidence>
<dbReference type="NCBIfam" id="NF005085">
    <property type="entry name" value="PRK06520.1"/>
    <property type="match status" value="1"/>
</dbReference>
<dbReference type="RefSeq" id="WP_115690648.1">
    <property type="nucleotide sequence ID" value="NZ_CP031417.1"/>
</dbReference>
<dbReference type="PANTHER" id="PTHR43844:SF1">
    <property type="entry name" value="METHIONINE SYNTHASE"/>
    <property type="match status" value="1"/>
</dbReference>
<dbReference type="SUPFAM" id="SSF51726">
    <property type="entry name" value="UROD/MetE-like"/>
    <property type="match status" value="1"/>
</dbReference>
<dbReference type="Pfam" id="PF01717">
    <property type="entry name" value="Meth_synt_2"/>
    <property type="match status" value="1"/>
</dbReference>
<proteinExistence type="predicted"/>
<dbReference type="GO" id="GO:0008270">
    <property type="term" value="F:zinc ion binding"/>
    <property type="evidence" value="ECO:0007669"/>
    <property type="project" value="InterPro"/>
</dbReference>
<dbReference type="InterPro" id="IPR038071">
    <property type="entry name" value="UROD/MetE-like_sf"/>
</dbReference>
<dbReference type="GO" id="GO:0003871">
    <property type="term" value="F:5-methyltetrahydropteroyltriglutamate-homocysteine S-methyltransferase activity"/>
    <property type="evidence" value="ECO:0007669"/>
    <property type="project" value="UniProtKB-EC"/>
</dbReference>
<feature type="domain" description="Cobalamin-independent methionine synthase MetE C-terminal/archaeal" evidence="1">
    <location>
        <begin position="16"/>
        <end position="343"/>
    </location>
</feature>
<dbReference type="CDD" id="cd03311">
    <property type="entry name" value="CIMS_C_terminal_like"/>
    <property type="match status" value="1"/>
</dbReference>
<keyword evidence="3" id="KW-1185">Reference proteome</keyword>
<keyword evidence="2" id="KW-0808">Transferase</keyword>
<accession>A0A345ZUX9</accession>
<dbReference type="KEGG" id="ptaw:DW352_09525"/>
<dbReference type="GO" id="GO:0009086">
    <property type="term" value="P:methionine biosynthetic process"/>
    <property type="evidence" value="ECO:0007669"/>
    <property type="project" value="InterPro"/>
</dbReference>
<dbReference type="Gene3D" id="3.20.20.210">
    <property type="match status" value="1"/>
</dbReference>